<proteinExistence type="predicted"/>
<sequence length="102" mass="11921">MMLAKWLSINDHIHNVHDAHHSDLFPKCQHGEIDESEHKKKWIKPAYASKLMEIFCDEAVREPQKFAEVQKNVNIPPPLASQFDHPDREEAVSKLLKRFNLP</sequence>
<reference evidence="1" key="1">
    <citation type="submission" date="2020-07" db="EMBL/GenBank/DDBJ databases">
        <title>The High-quality genome of the commercially important snow crab, Chionoecetes opilio.</title>
        <authorList>
            <person name="Jeong J.-H."/>
            <person name="Ryu S."/>
        </authorList>
    </citation>
    <scope>NUCLEOTIDE SEQUENCE</scope>
    <source>
        <strain evidence="1">MADBK_172401_WGS</strain>
        <tissue evidence="1">Digestive gland</tissue>
    </source>
</reference>
<evidence type="ECO:0000313" key="1">
    <source>
        <dbReference type="EMBL" id="KAG0715442.1"/>
    </source>
</evidence>
<name>A0A8J5CPM9_CHIOP</name>
<organism evidence="1 2">
    <name type="scientific">Chionoecetes opilio</name>
    <name type="common">Atlantic snow crab</name>
    <name type="synonym">Cancer opilio</name>
    <dbReference type="NCBI Taxonomy" id="41210"/>
    <lineage>
        <taxon>Eukaryota</taxon>
        <taxon>Metazoa</taxon>
        <taxon>Ecdysozoa</taxon>
        <taxon>Arthropoda</taxon>
        <taxon>Crustacea</taxon>
        <taxon>Multicrustacea</taxon>
        <taxon>Malacostraca</taxon>
        <taxon>Eumalacostraca</taxon>
        <taxon>Eucarida</taxon>
        <taxon>Decapoda</taxon>
        <taxon>Pleocyemata</taxon>
        <taxon>Brachyura</taxon>
        <taxon>Eubrachyura</taxon>
        <taxon>Majoidea</taxon>
        <taxon>Majidae</taxon>
        <taxon>Chionoecetes</taxon>
    </lineage>
</organism>
<gene>
    <name evidence="1" type="ORF">GWK47_011903</name>
</gene>
<dbReference type="EMBL" id="JACEEZ010019692">
    <property type="protein sequence ID" value="KAG0715442.1"/>
    <property type="molecule type" value="Genomic_DNA"/>
</dbReference>
<dbReference type="OrthoDB" id="6512366at2759"/>
<dbReference type="Proteomes" id="UP000770661">
    <property type="component" value="Unassembled WGS sequence"/>
</dbReference>
<evidence type="ECO:0000313" key="2">
    <source>
        <dbReference type="Proteomes" id="UP000770661"/>
    </source>
</evidence>
<protein>
    <submittedName>
        <fullName evidence="1">Uncharacterized protein</fullName>
    </submittedName>
</protein>
<comment type="caution">
    <text evidence="1">The sequence shown here is derived from an EMBL/GenBank/DDBJ whole genome shotgun (WGS) entry which is preliminary data.</text>
</comment>
<dbReference type="AlphaFoldDB" id="A0A8J5CPM9"/>
<accession>A0A8J5CPM9</accession>
<keyword evidence="2" id="KW-1185">Reference proteome</keyword>